<proteinExistence type="predicted"/>
<accession>A0A9P4H158</accession>
<protein>
    <submittedName>
        <fullName evidence="1">Uncharacterized protein</fullName>
    </submittedName>
</protein>
<reference evidence="1" key="1">
    <citation type="journal article" date="2020" name="Stud. Mycol.">
        <title>101 Dothideomycetes genomes: a test case for predicting lifestyles and emergence of pathogens.</title>
        <authorList>
            <person name="Haridas S."/>
            <person name="Albert R."/>
            <person name="Binder M."/>
            <person name="Bloem J."/>
            <person name="Labutti K."/>
            <person name="Salamov A."/>
            <person name="Andreopoulos B."/>
            <person name="Baker S."/>
            <person name="Barry K."/>
            <person name="Bills G."/>
            <person name="Bluhm B."/>
            <person name="Cannon C."/>
            <person name="Castanera R."/>
            <person name="Culley D."/>
            <person name="Daum C."/>
            <person name="Ezra D."/>
            <person name="Gonzalez J."/>
            <person name="Henrissat B."/>
            <person name="Kuo A."/>
            <person name="Liang C."/>
            <person name="Lipzen A."/>
            <person name="Lutzoni F."/>
            <person name="Magnuson J."/>
            <person name="Mondo S."/>
            <person name="Nolan M."/>
            <person name="Ohm R."/>
            <person name="Pangilinan J."/>
            <person name="Park H.-J."/>
            <person name="Ramirez L."/>
            <person name="Alfaro M."/>
            <person name="Sun H."/>
            <person name="Tritt A."/>
            <person name="Yoshinaga Y."/>
            <person name="Zwiers L.-H."/>
            <person name="Turgeon B."/>
            <person name="Goodwin S."/>
            <person name="Spatafora J."/>
            <person name="Crous P."/>
            <person name="Grigoriev I."/>
        </authorList>
    </citation>
    <scope>NUCLEOTIDE SEQUENCE</scope>
    <source>
        <strain evidence="1">CBS 110217</strain>
    </source>
</reference>
<evidence type="ECO:0000313" key="1">
    <source>
        <dbReference type="EMBL" id="KAF2025946.1"/>
    </source>
</evidence>
<comment type="caution">
    <text evidence="1">The sequence shown here is derived from an EMBL/GenBank/DDBJ whole genome shotgun (WGS) entry which is preliminary data.</text>
</comment>
<evidence type="ECO:0000313" key="2">
    <source>
        <dbReference type="Proteomes" id="UP000799777"/>
    </source>
</evidence>
<keyword evidence="2" id="KW-1185">Reference proteome</keyword>
<organism evidence="1 2">
    <name type="scientific">Setomelanomma holmii</name>
    <dbReference type="NCBI Taxonomy" id="210430"/>
    <lineage>
        <taxon>Eukaryota</taxon>
        <taxon>Fungi</taxon>
        <taxon>Dikarya</taxon>
        <taxon>Ascomycota</taxon>
        <taxon>Pezizomycotina</taxon>
        <taxon>Dothideomycetes</taxon>
        <taxon>Pleosporomycetidae</taxon>
        <taxon>Pleosporales</taxon>
        <taxon>Pleosporineae</taxon>
        <taxon>Phaeosphaeriaceae</taxon>
        <taxon>Setomelanomma</taxon>
    </lineage>
</organism>
<dbReference type="Proteomes" id="UP000799777">
    <property type="component" value="Unassembled WGS sequence"/>
</dbReference>
<sequence length="190" mass="21084">MAFNPKNPKWEDGCAVHYSTLGRLDLLGIPNFCVARDEPSPEAVEFPPSSFRCAWSWCPLCLPPSPKTERNVDRPLSAPTAPVPTASTNIPAAEAFASDELRAVRHVEFPRQRRAMRRRKLANKLATKTSSSSENLALHVEKCKASKDQTSMGVQGHDFVSTEEKVEGQVLRSNCLLSNMIASWKGNSRY</sequence>
<dbReference type="AlphaFoldDB" id="A0A9P4H158"/>
<gene>
    <name evidence="1" type="ORF">EK21DRAFT_116311</name>
</gene>
<name>A0A9P4H158_9PLEO</name>
<dbReference type="EMBL" id="ML978253">
    <property type="protein sequence ID" value="KAF2025946.1"/>
    <property type="molecule type" value="Genomic_DNA"/>
</dbReference>